<dbReference type="Proteomes" id="UP000198614">
    <property type="component" value="Unassembled WGS sequence"/>
</dbReference>
<dbReference type="OrthoDB" id="2039152at2"/>
<dbReference type="Pfam" id="PF12833">
    <property type="entry name" value="HTH_18"/>
    <property type="match status" value="1"/>
</dbReference>
<accession>A0A1G7WSL0</accession>
<evidence type="ECO:0000256" key="5">
    <source>
        <dbReference type="ARBA" id="ARBA00074140"/>
    </source>
</evidence>
<keyword evidence="2" id="KW-0805">Transcription regulation</keyword>
<organism evidence="8 9">
    <name type="scientific">Streptomyces griseoaurantiacus</name>
    <dbReference type="NCBI Taxonomy" id="68213"/>
    <lineage>
        <taxon>Bacteria</taxon>
        <taxon>Bacillati</taxon>
        <taxon>Actinomycetota</taxon>
        <taxon>Actinomycetes</taxon>
        <taxon>Kitasatosporales</taxon>
        <taxon>Streptomycetaceae</taxon>
        <taxon>Streptomyces</taxon>
        <taxon>Streptomyces aurantiacus group</taxon>
    </lineage>
</organism>
<dbReference type="InterPro" id="IPR018060">
    <property type="entry name" value="HTH_AraC"/>
</dbReference>
<dbReference type="PROSITE" id="PS00041">
    <property type="entry name" value="HTH_ARAC_FAMILY_1"/>
    <property type="match status" value="1"/>
</dbReference>
<evidence type="ECO:0000256" key="4">
    <source>
        <dbReference type="ARBA" id="ARBA00023163"/>
    </source>
</evidence>
<proteinExistence type="predicted"/>
<evidence type="ECO:0000256" key="3">
    <source>
        <dbReference type="ARBA" id="ARBA00023125"/>
    </source>
</evidence>
<evidence type="ECO:0000256" key="6">
    <source>
        <dbReference type="ARBA" id="ARBA00079449"/>
    </source>
</evidence>
<evidence type="ECO:0000259" key="7">
    <source>
        <dbReference type="PROSITE" id="PS01124"/>
    </source>
</evidence>
<dbReference type="PANTHER" id="PTHR11019">
    <property type="entry name" value="HTH-TYPE TRANSCRIPTIONAL REGULATOR NIMR"/>
    <property type="match status" value="1"/>
</dbReference>
<dbReference type="AlphaFoldDB" id="A0A1G7WSL0"/>
<protein>
    <recommendedName>
        <fullName evidence="5">HTH-type transcriptional regulator RipA</fullName>
    </recommendedName>
    <alternativeName>
        <fullName evidence="6">Repressor of iron proteins A</fullName>
    </alternativeName>
</protein>
<dbReference type="EMBL" id="FNAX01000028">
    <property type="protein sequence ID" value="SDG74898.1"/>
    <property type="molecule type" value="Genomic_DNA"/>
</dbReference>
<dbReference type="Gene3D" id="1.10.10.60">
    <property type="entry name" value="Homeodomain-like"/>
    <property type="match status" value="1"/>
</dbReference>
<dbReference type="GO" id="GO:0043565">
    <property type="term" value="F:sequence-specific DNA binding"/>
    <property type="evidence" value="ECO:0007669"/>
    <property type="project" value="InterPro"/>
</dbReference>
<dbReference type="SMART" id="SM00342">
    <property type="entry name" value="HTH_ARAC"/>
    <property type="match status" value="1"/>
</dbReference>
<evidence type="ECO:0000256" key="1">
    <source>
        <dbReference type="ARBA" id="ARBA00022491"/>
    </source>
</evidence>
<feature type="domain" description="HTH araC/xylS-type" evidence="7">
    <location>
        <begin position="165"/>
        <end position="262"/>
    </location>
</feature>
<evidence type="ECO:0000313" key="9">
    <source>
        <dbReference type="Proteomes" id="UP000198614"/>
    </source>
</evidence>
<dbReference type="SUPFAM" id="SSF46689">
    <property type="entry name" value="Homeodomain-like"/>
    <property type="match status" value="2"/>
</dbReference>
<dbReference type="InterPro" id="IPR037923">
    <property type="entry name" value="HTH-like"/>
</dbReference>
<dbReference type="GO" id="GO:0003700">
    <property type="term" value="F:DNA-binding transcription factor activity"/>
    <property type="evidence" value="ECO:0007669"/>
    <property type="project" value="InterPro"/>
</dbReference>
<evidence type="ECO:0000256" key="2">
    <source>
        <dbReference type="ARBA" id="ARBA00023015"/>
    </source>
</evidence>
<dbReference type="PANTHER" id="PTHR11019:SF199">
    <property type="entry name" value="HTH-TYPE TRANSCRIPTIONAL REGULATOR NIMR"/>
    <property type="match status" value="1"/>
</dbReference>
<name>A0A1G7WSL0_9ACTN</name>
<dbReference type="InterPro" id="IPR018062">
    <property type="entry name" value="HTH_AraC-typ_CS"/>
</dbReference>
<reference evidence="8 9" key="1">
    <citation type="submission" date="2016-10" db="EMBL/GenBank/DDBJ databases">
        <authorList>
            <person name="de Groot N.N."/>
        </authorList>
    </citation>
    <scope>NUCLEOTIDE SEQUENCE [LARGE SCALE GENOMIC DNA]</scope>
    <source>
        <strain evidence="8 9">CGMCC 4.1859</strain>
    </source>
</reference>
<keyword evidence="1" id="KW-0678">Repressor</keyword>
<dbReference type="SUPFAM" id="SSF51215">
    <property type="entry name" value="Regulatory protein AraC"/>
    <property type="match status" value="1"/>
</dbReference>
<dbReference type="InterPro" id="IPR009057">
    <property type="entry name" value="Homeodomain-like_sf"/>
</dbReference>
<sequence length="263" mass="28465">MRMAANQYLTTANPGDADAPVSPILSIDRGSTDQFEQTIEAHAHPEPKLIWSVSATATVTAAARHWLIPPGYGLWIPGGVEHGGAVLRAGEGSAVAFSPDHCPITWPRPTGVAVGPLLRELIAHLHRVSHHDPSRPHAEALMFALLVPLPTHDIHVTMPTDPRARAVAERLVADPADERELAAWADHVHSSVRTLARLFTMETGLSFARWRTRVRIRTAVQLLADGASVTTTARAVGYRKPSAFISAFSRVTGHTPGTYLHTD</sequence>
<dbReference type="FunFam" id="1.10.10.60:FF:000132">
    <property type="entry name" value="AraC family transcriptional regulator"/>
    <property type="match status" value="1"/>
</dbReference>
<evidence type="ECO:0000313" key="8">
    <source>
        <dbReference type="EMBL" id="SDG74898.1"/>
    </source>
</evidence>
<dbReference type="PROSITE" id="PS01124">
    <property type="entry name" value="HTH_ARAC_FAMILY_2"/>
    <property type="match status" value="1"/>
</dbReference>
<keyword evidence="3 8" id="KW-0238">DNA-binding</keyword>
<gene>
    <name evidence="8" type="ORF">SAMN05216260_12839</name>
</gene>
<keyword evidence="4" id="KW-0804">Transcription</keyword>